<evidence type="ECO:0000256" key="1">
    <source>
        <dbReference type="SAM" id="Phobius"/>
    </source>
</evidence>
<protein>
    <recommendedName>
        <fullName evidence="4">ABC transporter permease</fullName>
    </recommendedName>
</protein>
<comment type="caution">
    <text evidence="2">The sequence shown here is derived from an EMBL/GenBank/DDBJ whole genome shotgun (WGS) entry which is preliminary data.</text>
</comment>
<keyword evidence="1" id="KW-0472">Membrane</keyword>
<gene>
    <name evidence="2" type="ORF">ERS852473_02309</name>
</gene>
<keyword evidence="1" id="KW-1133">Transmembrane helix</keyword>
<feature type="transmembrane region" description="Helical" evidence="1">
    <location>
        <begin position="354"/>
        <end position="376"/>
    </location>
</feature>
<feature type="transmembrane region" description="Helical" evidence="1">
    <location>
        <begin position="388"/>
        <end position="408"/>
    </location>
</feature>
<keyword evidence="3" id="KW-1185">Reference proteome</keyword>
<evidence type="ECO:0000313" key="3">
    <source>
        <dbReference type="Proteomes" id="UP000095488"/>
    </source>
</evidence>
<dbReference type="RefSeq" id="WP_055260275.1">
    <property type="nucleotide sequence ID" value="NZ_CABIXL010000016.1"/>
</dbReference>
<evidence type="ECO:0000313" key="2">
    <source>
        <dbReference type="EMBL" id="CUO25381.1"/>
    </source>
</evidence>
<evidence type="ECO:0008006" key="4">
    <source>
        <dbReference type="Google" id="ProtNLM"/>
    </source>
</evidence>
<dbReference type="Proteomes" id="UP000095488">
    <property type="component" value="Unassembled WGS sequence"/>
</dbReference>
<name>A0ABM9USN9_SARVE</name>
<feature type="transmembrane region" description="Helical" evidence="1">
    <location>
        <begin position="314"/>
        <end position="333"/>
    </location>
</feature>
<feature type="transmembrane region" description="Helical" evidence="1">
    <location>
        <begin position="20"/>
        <end position="38"/>
    </location>
</feature>
<organism evidence="2 3">
    <name type="scientific">Sarcina ventriculi</name>
    <name type="common">Clostridium ventriculi</name>
    <dbReference type="NCBI Taxonomy" id="1267"/>
    <lineage>
        <taxon>Bacteria</taxon>
        <taxon>Bacillati</taxon>
        <taxon>Bacillota</taxon>
        <taxon>Clostridia</taxon>
        <taxon>Eubacteriales</taxon>
        <taxon>Clostridiaceae</taxon>
        <taxon>Sarcina</taxon>
    </lineage>
</organism>
<keyword evidence="1" id="KW-0812">Transmembrane</keyword>
<accession>A0ABM9USN9</accession>
<reference evidence="2 3" key="1">
    <citation type="submission" date="2015-09" db="EMBL/GenBank/DDBJ databases">
        <authorList>
            <consortium name="Pathogen Informatics"/>
        </authorList>
    </citation>
    <scope>NUCLEOTIDE SEQUENCE [LARGE SCALE GENOMIC DNA]</scope>
    <source>
        <strain evidence="2 3">2789STDY5834858</strain>
    </source>
</reference>
<sequence>MIFKELKLYFKKYKVITVMIYLQVTLILLLLGSFLYFIDSLKYEENGLKETYEGKALYQLIDNYVNEDEEILMNSDNSLEIVKNYYNNLNSSKNFQYLNINNQAIGLINHDIDDIFKYGYELGQIPETNNNNITPIKSIQINRQAFDFFKIDVSDGVSFSQDDFKFNDNFIPVILGNSYKDIYKVGDILPIEYYLTKFNAKVIGFAKSDSKVLLNGNMDEYLDRYMIIPQIDFDNPTNKTEYEFQKIVYLVRSNGYICVNNTTEDIQNMMLDIKLISEKTGFDKYLFIGYNPHLNQYNNLLSIIKENQNLIKTILSLITIFSIFILVLVILLQNKRRHPYFAIHYMQGSTLPQIILQQYLEIFIIFILAYITYFIILNNIFFIGNSKIHIILFLSIIFLNLILTIFSVKQIVANSIYKFLAVNETGEN</sequence>
<proteinExistence type="predicted"/>
<dbReference type="EMBL" id="CYZR01000016">
    <property type="protein sequence ID" value="CUO25381.1"/>
    <property type="molecule type" value="Genomic_DNA"/>
</dbReference>